<dbReference type="EMBL" id="MU118147">
    <property type="protein sequence ID" value="KAF9644322.1"/>
    <property type="molecule type" value="Genomic_DNA"/>
</dbReference>
<comment type="caution">
    <text evidence="1">The sequence shown here is derived from an EMBL/GenBank/DDBJ whole genome shotgun (WGS) entry which is preliminary data.</text>
</comment>
<reference evidence="1" key="1">
    <citation type="submission" date="2019-10" db="EMBL/GenBank/DDBJ databases">
        <authorList>
            <consortium name="DOE Joint Genome Institute"/>
            <person name="Kuo A."/>
            <person name="Miyauchi S."/>
            <person name="Kiss E."/>
            <person name="Drula E."/>
            <person name="Kohler A."/>
            <person name="Sanchez-Garcia M."/>
            <person name="Andreopoulos B."/>
            <person name="Barry K.W."/>
            <person name="Bonito G."/>
            <person name="Buee M."/>
            <person name="Carver A."/>
            <person name="Chen C."/>
            <person name="Cichocki N."/>
            <person name="Clum A."/>
            <person name="Culley D."/>
            <person name="Crous P.W."/>
            <person name="Fauchery L."/>
            <person name="Girlanda M."/>
            <person name="Hayes R."/>
            <person name="Keri Z."/>
            <person name="Labutti K."/>
            <person name="Lipzen A."/>
            <person name="Lombard V."/>
            <person name="Magnuson J."/>
            <person name="Maillard F."/>
            <person name="Morin E."/>
            <person name="Murat C."/>
            <person name="Nolan M."/>
            <person name="Ohm R."/>
            <person name="Pangilinan J."/>
            <person name="Pereira M."/>
            <person name="Perotto S."/>
            <person name="Peter M."/>
            <person name="Riley R."/>
            <person name="Sitrit Y."/>
            <person name="Stielow B."/>
            <person name="Szollosi G."/>
            <person name="Zifcakova L."/>
            <person name="Stursova M."/>
            <person name="Spatafora J.W."/>
            <person name="Tedersoo L."/>
            <person name="Vaario L.-M."/>
            <person name="Yamada A."/>
            <person name="Yan M."/>
            <person name="Wang P."/>
            <person name="Xu J."/>
            <person name="Bruns T."/>
            <person name="Baldrian P."/>
            <person name="Vilgalys R."/>
            <person name="Henrissat B."/>
            <person name="Grigoriev I.V."/>
            <person name="Hibbett D."/>
            <person name="Nagy L.G."/>
            <person name="Martin F.M."/>
        </authorList>
    </citation>
    <scope>NUCLEOTIDE SEQUENCE</scope>
    <source>
        <strain evidence="1">P2</strain>
    </source>
</reference>
<name>A0ACB6Z432_THEGA</name>
<reference evidence="1" key="2">
    <citation type="journal article" date="2020" name="Nat. Commun.">
        <title>Large-scale genome sequencing of mycorrhizal fungi provides insights into the early evolution of symbiotic traits.</title>
        <authorList>
            <person name="Miyauchi S."/>
            <person name="Kiss E."/>
            <person name="Kuo A."/>
            <person name="Drula E."/>
            <person name="Kohler A."/>
            <person name="Sanchez-Garcia M."/>
            <person name="Morin E."/>
            <person name="Andreopoulos B."/>
            <person name="Barry K.W."/>
            <person name="Bonito G."/>
            <person name="Buee M."/>
            <person name="Carver A."/>
            <person name="Chen C."/>
            <person name="Cichocki N."/>
            <person name="Clum A."/>
            <person name="Culley D."/>
            <person name="Crous P.W."/>
            <person name="Fauchery L."/>
            <person name="Girlanda M."/>
            <person name="Hayes R.D."/>
            <person name="Keri Z."/>
            <person name="LaButti K."/>
            <person name="Lipzen A."/>
            <person name="Lombard V."/>
            <person name="Magnuson J."/>
            <person name="Maillard F."/>
            <person name="Murat C."/>
            <person name="Nolan M."/>
            <person name="Ohm R.A."/>
            <person name="Pangilinan J."/>
            <person name="Pereira M.F."/>
            <person name="Perotto S."/>
            <person name="Peter M."/>
            <person name="Pfister S."/>
            <person name="Riley R."/>
            <person name="Sitrit Y."/>
            <person name="Stielow J.B."/>
            <person name="Szollosi G."/>
            <person name="Zifcakova L."/>
            <person name="Stursova M."/>
            <person name="Spatafora J.W."/>
            <person name="Tedersoo L."/>
            <person name="Vaario L.M."/>
            <person name="Yamada A."/>
            <person name="Yan M."/>
            <person name="Wang P."/>
            <person name="Xu J."/>
            <person name="Bruns T."/>
            <person name="Baldrian P."/>
            <person name="Vilgalys R."/>
            <person name="Dunand C."/>
            <person name="Henrissat B."/>
            <person name="Grigoriev I.V."/>
            <person name="Hibbett D."/>
            <person name="Nagy L.G."/>
            <person name="Martin F.M."/>
        </authorList>
    </citation>
    <scope>NUCLEOTIDE SEQUENCE</scope>
    <source>
        <strain evidence="1">P2</strain>
    </source>
</reference>
<keyword evidence="2" id="KW-1185">Reference proteome</keyword>
<accession>A0ACB6Z432</accession>
<dbReference type="Proteomes" id="UP000886501">
    <property type="component" value="Unassembled WGS sequence"/>
</dbReference>
<protein>
    <submittedName>
        <fullName evidence="1">Uncharacterized protein</fullName>
    </submittedName>
</protein>
<sequence>MVMTEAFTGMVPFHGKLAVAATFDILSGIRPPRPKDPTVAETLWTLVQSCWAQDPHSRPDISEALQVLLTPDIQKSWNNADGQLDTTTTNVSSPSITHVTTPNPGTLPRPTPQAHL</sequence>
<organism evidence="1 2">
    <name type="scientific">Thelephora ganbajun</name>
    <name type="common">Ganba fungus</name>
    <dbReference type="NCBI Taxonomy" id="370292"/>
    <lineage>
        <taxon>Eukaryota</taxon>
        <taxon>Fungi</taxon>
        <taxon>Dikarya</taxon>
        <taxon>Basidiomycota</taxon>
        <taxon>Agaricomycotina</taxon>
        <taxon>Agaricomycetes</taxon>
        <taxon>Thelephorales</taxon>
        <taxon>Thelephoraceae</taxon>
        <taxon>Thelephora</taxon>
    </lineage>
</organism>
<evidence type="ECO:0000313" key="2">
    <source>
        <dbReference type="Proteomes" id="UP000886501"/>
    </source>
</evidence>
<proteinExistence type="predicted"/>
<evidence type="ECO:0000313" key="1">
    <source>
        <dbReference type="EMBL" id="KAF9644322.1"/>
    </source>
</evidence>
<gene>
    <name evidence="1" type="ORF">BDM02DRAFT_992243</name>
</gene>